<sequence>MYSVKGPFLITKTLGAFHIKHARPQIVPVRQPAEIGKVSRRGHFPLDLDLRTRIRSSSTSLHHAHIAIMKGRPVIIATILCAGIFILSTYWWRTTSDDGNLRSLSNLLAPITGHSDTVAVRDNVAVIIETRPLRTLIPLILHFATVLGPGWPIYFFTRPSTVHTLAAFGGGSQPFQRMVKSGQIKIIELPSEPYLGNYLGISHFIASEWFWMRLEPAKKMLMFQTDSILCANSGRRIEDYLDYDFVGAAHPYILEAFNGGLSIRNVSLSLEIVRAHAIADDVVNGTNLGLFEDVWFCDKMKKMGARFPSREIASEFAVDFEWAERPMGYHGVGKGQHDDRLEDIYAWCPEAVFAKDQLVADLSEEEQKQNSTSYPKDGETLGGDTLQFG</sequence>
<dbReference type="InterPro" id="IPR043729">
    <property type="entry name" value="DUF5672"/>
</dbReference>
<keyword evidence="2" id="KW-1133">Transmembrane helix</keyword>
<evidence type="ECO:0000313" key="5">
    <source>
        <dbReference type="Proteomes" id="UP000785200"/>
    </source>
</evidence>
<protein>
    <recommendedName>
        <fullName evidence="3">DUF5672 domain-containing protein</fullName>
    </recommendedName>
</protein>
<dbReference type="Pfam" id="PF18922">
    <property type="entry name" value="DUF5672"/>
    <property type="match status" value="1"/>
</dbReference>
<dbReference type="AlphaFoldDB" id="A0A9P7B076"/>
<feature type="region of interest" description="Disordered" evidence="1">
    <location>
        <begin position="364"/>
        <end position="389"/>
    </location>
</feature>
<feature type="domain" description="DUF5672" evidence="3">
    <location>
        <begin position="184"/>
        <end position="330"/>
    </location>
</feature>
<accession>A0A9P7B076</accession>
<keyword evidence="2" id="KW-0472">Membrane</keyword>
<dbReference type="OrthoDB" id="10025998at2759"/>
<evidence type="ECO:0000259" key="3">
    <source>
        <dbReference type="Pfam" id="PF18922"/>
    </source>
</evidence>
<proteinExistence type="predicted"/>
<evidence type="ECO:0000256" key="2">
    <source>
        <dbReference type="SAM" id="Phobius"/>
    </source>
</evidence>
<gene>
    <name evidence="4" type="ORF">D0Z07_0805</name>
</gene>
<name>A0A9P7B076_9HELO</name>
<organism evidence="4 5">
    <name type="scientific">Hyphodiscus hymeniophilus</name>
    <dbReference type="NCBI Taxonomy" id="353542"/>
    <lineage>
        <taxon>Eukaryota</taxon>
        <taxon>Fungi</taxon>
        <taxon>Dikarya</taxon>
        <taxon>Ascomycota</taxon>
        <taxon>Pezizomycotina</taxon>
        <taxon>Leotiomycetes</taxon>
        <taxon>Helotiales</taxon>
        <taxon>Hyphodiscaceae</taxon>
        <taxon>Hyphodiscus</taxon>
    </lineage>
</organism>
<comment type="caution">
    <text evidence="4">The sequence shown here is derived from an EMBL/GenBank/DDBJ whole genome shotgun (WGS) entry which is preliminary data.</text>
</comment>
<dbReference type="EMBL" id="VNKQ01000003">
    <property type="protein sequence ID" value="KAG0651855.1"/>
    <property type="molecule type" value="Genomic_DNA"/>
</dbReference>
<dbReference type="Proteomes" id="UP000785200">
    <property type="component" value="Unassembled WGS sequence"/>
</dbReference>
<evidence type="ECO:0000256" key="1">
    <source>
        <dbReference type="SAM" id="MobiDB-lite"/>
    </source>
</evidence>
<evidence type="ECO:0000313" key="4">
    <source>
        <dbReference type="EMBL" id="KAG0651855.1"/>
    </source>
</evidence>
<keyword evidence="5" id="KW-1185">Reference proteome</keyword>
<keyword evidence="2" id="KW-0812">Transmembrane</keyword>
<feature type="transmembrane region" description="Helical" evidence="2">
    <location>
        <begin position="74"/>
        <end position="92"/>
    </location>
</feature>
<reference evidence="4" key="1">
    <citation type="submission" date="2019-07" db="EMBL/GenBank/DDBJ databases">
        <title>Hyphodiscus hymeniophilus genome sequencing and assembly.</title>
        <authorList>
            <person name="Kramer G."/>
            <person name="Nodwell J."/>
        </authorList>
    </citation>
    <scope>NUCLEOTIDE SEQUENCE</scope>
    <source>
        <strain evidence="4">ATCC 34498</strain>
    </source>
</reference>